<dbReference type="EMBL" id="JADOUF010000001">
    <property type="protein sequence ID" value="MBG6134280.1"/>
    <property type="molecule type" value="Genomic_DNA"/>
</dbReference>
<gene>
    <name evidence="2" type="ORF">IW245_000474</name>
</gene>
<accession>A0A8J7KDQ1</accession>
<evidence type="ECO:0000313" key="3">
    <source>
        <dbReference type="Proteomes" id="UP000622552"/>
    </source>
</evidence>
<feature type="region of interest" description="Disordered" evidence="1">
    <location>
        <begin position="1"/>
        <end position="51"/>
    </location>
</feature>
<name>A0A8J7KDQ1_9ACTN</name>
<evidence type="ECO:0000313" key="2">
    <source>
        <dbReference type="EMBL" id="MBG6134280.1"/>
    </source>
</evidence>
<evidence type="ECO:0000256" key="1">
    <source>
        <dbReference type="SAM" id="MobiDB-lite"/>
    </source>
</evidence>
<keyword evidence="3" id="KW-1185">Reference proteome</keyword>
<comment type="caution">
    <text evidence="2">The sequence shown here is derived from an EMBL/GenBank/DDBJ whole genome shotgun (WGS) entry which is preliminary data.</text>
</comment>
<protein>
    <submittedName>
        <fullName evidence="2">Uncharacterized protein</fullName>
    </submittedName>
</protein>
<reference evidence="2" key="1">
    <citation type="submission" date="2020-11" db="EMBL/GenBank/DDBJ databases">
        <title>Sequencing the genomes of 1000 actinobacteria strains.</title>
        <authorList>
            <person name="Klenk H.-P."/>
        </authorList>
    </citation>
    <scope>NUCLEOTIDE SEQUENCE</scope>
    <source>
        <strain evidence="2">DSM 45356</strain>
    </source>
</reference>
<dbReference type="Proteomes" id="UP000622552">
    <property type="component" value="Unassembled WGS sequence"/>
</dbReference>
<proteinExistence type="predicted"/>
<feature type="region of interest" description="Disordered" evidence="1">
    <location>
        <begin position="93"/>
        <end position="243"/>
    </location>
</feature>
<organism evidence="2 3">
    <name type="scientific">Longispora fulva</name>
    <dbReference type="NCBI Taxonomy" id="619741"/>
    <lineage>
        <taxon>Bacteria</taxon>
        <taxon>Bacillati</taxon>
        <taxon>Actinomycetota</taxon>
        <taxon>Actinomycetes</taxon>
        <taxon>Micromonosporales</taxon>
        <taxon>Micromonosporaceae</taxon>
        <taxon>Longispora</taxon>
    </lineage>
</organism>
<sequence>MATRAVRQNHPAAPMGRAGTFRQAGGESWGRDEPEVPNGPAGPGRGLGPLCGRPMVSTTPLPLIRWTRGKDGRAAPRSPSAVWMVTRRACVSARRRDRDGPPAGISHRHDGGCRGQTTSVSLLLSGGRPGSPSAGTTPESPSAALGDRAERPRCLGRSGPSSTGHWALPVQVSGVQAGGGNETNGVPAMNSTHGLRPSWRRSPAPAGSPTPRSVRWWRHPLTPAAREPDLQTRELVPVPVRRS</sequence>
<dbReference type="AlphaFoldDB" id="A0A8J7KDQ1"/>